<keyword evidence="5 7" id="KW-0472">Membrane</keyword>
<sequence length="348" mass="38978">MDILGKQVFIAGNIYGVHMANGSNSVEGFDTVILRYYMVYPETKPLYDWEAKMVHLLYDSGKYDLLKSGAASDSLVAQEVKEMGEKSAPLLSIALAVLMAFLMICSFRNLEQNYRFYFYLLLLLLSCSCRSQKSKPLEALLGGATPLLAGVTTVGVVSATGLAFQSIVVSTLFLLLAIGIDDVFIMLAAWHRTERELDIPQRVAQMTFAIYSVVASMICYLYQLILFPAILTLTAHKEYEKSDEDNYECKAKIHEIQVLLVYWTFTYYGISTVETDLSVQKLAPKEARIVIFKERYDEVIKVSFQNEFRSIQLYLGGEALLTPAHSSDRSPPGLTAGSREPLCSICYC</sequence>
<dbReference type="PANTHER" id="PTHR10796">
    <property type="entry name" value="PATCHED-RELATED"/>
    <property type="match status" value="1"/>
</dbReference>
<evidence type="ECO:0000256" key="3">
    <source>
        <dbReference type="ARBA" id="ARBA00022692"/>
    </source>
</evidence>
<evidence type="ECO:0000256" key="5">
    <source>
        <dbReference type="ARBA" id="ARBA00023136"/>
    </source>
</evidence>
<dbReference type="GO" id="GO:0018996">
    <property type="term" value="P:molting cycle, collagen and cuticulin-based cuticle"/>
    <property type="evidence" value="ECO:0007669"/>
    <property type="project" value="TreeGrafter"/>
</dbReference>
<proteinExistence type="inferred from homology"/>
<evidence type="ECO:0000256" key="7">
    <source>
        <dbReference type="SAM" id="Phobius"/>
    </source>
</evidence>
<dbReference type="PANTHER" id="PTHR10796:SF104">
    <property type="entry name" value="SSD DOMAIN-CONTAINING PROTEIN"/>
    <property type="match status" value="1"/>
</dbReference>
<dbReference type="Proteomes" id="UP000271162">
    <property type="component" value="Unassembled WGS sequence"/>
</dbReference>
<gene>
    <name evidence="9" type="ORF">NBR_LOCUS21024</name>
</gene>
<keyword evidence="3 7" id="KW-0812">Transmembrane</keyword>
<evidence type="ECO:0000256" key="1">
    <source>
        <dbReference type="ARBA" id="ARBA00004141"/>
    </source>
</evidence>
<organism evidence="11">
    <name type="scientific">Nippostrongylus brasiliensis</name>
    <name type="common">Rat hookworm</name>
    <dbReference type="NCBI Taxonomy" id="27835"/>
    <lineage>
        <taxon>Eukaryota</taxon>
        <taxon>Metazoa</taxon>
        <taxon>Ecdysozoa</taxon>
        <taxon>Nematoda</taxon>
        <taxon>Chromadorea</taxon>
        <taxon>Rhabditida</taxon>
        <taxon>Rhabditina</taxon>
        <taxon>Rhabditomorpha</taxon>
        <taxon>Strongyloidea</taxon>
        <taxon>Heligmosomidae</taxon>
        <taxon>Nippostrongylus</taxon>
    </lineage>
</organism>
<dbReference type="InterPro" id="IPR003392">
    <property type="entry name" value="PTHD_SSD"/>
</dbReference>
<feature type="transmembrane region" description="Helical" evidence="7">
    <location>
        <begin position="167"/>
        <end position="187"/>
    </location>
</feature>
<feature type="transmembrane region" description="Helical" evidence="7">
    <location>
        <begin position="139"/>
        <end position="161"/>
    </location>
</feature>
<dbReference type="GO" id="GO:0030659">
    <property type="term" value="C:cytoplasmic vesicle membrane"/>
    <property type="evidence" value="ECO:0007669"/>
    <property type="project" value="TreeGrafter"/>
</dbReference>
<dbReference type="SUPFAM" id="SSF82866">
    <property type="entry name" value="Multidrug efflux transporter AcrB transmembrane domain"/>
    <property type="match status" value="1"/>
</dbReference>
<dbReference type="WBParaSite" id="NBR_0002102301-mRNA-1">
    <property type="protein sequence ID" value="NBR_0002102301-mRNA-1"/>
    <property type="gene ID" value="NBR_0002102301"/>
</dbReference>
<feature type="domain" description="SSD" evidence="8">
    <location>
        <begin position="89"/>
        <end position="205"/>
    </location>
</feature>
<evidence type="ECO:0000313" key="10">
    <source>
        <dbReference type="Proteomes" id="UP000271162"/>
    </source>
</evidence>
<evidence type="ECO:0000256" key="6">
    <source>
        <dbReference type="ARBA" id="ARBA00023180"/>
    </source>
</evidence>
<dbReference type="OMA" id="GVHMANG"/>
<dbReference type="PROSITE" id="PS50156">
    <property type="entry name" value="SSD"/>
    <property type="match status" value="1"/>
</dbReference>
<reference evidence="9 10" key="2">
    <citation type="submission" date="2018-11" db="EMBL/GenBank/DDBJ databases">
        <authorList>
            <consortium name="Pathogen Informatics"/>
        </authorList>
    </citation>
    <scope>NUCLEOTIDE SEQUENCE [LARGE SCALE GENOMIC DNA]</scope>
</reference>
<evidence type="ECO:0000313" key="11">
    <source>
        <dbReference type="WBParaSite" id="NBR_0002102301-mRNA-1"/>
    </source>
</evidence>
<comment type="subcellular location">
    <subcellularLocation>
        <location evidence="1">Membrane</location>
        <topology evidence="1">Multi-pass membrane protein</topology>
    </subcellularLocation>
</comment>
<dbReference type="Gene3D" id="1.20.1640.10">
    <property type="entry name" value="Multidrug efflux transporter AcrB transmembrane domain"/>
    <property type="match status" value="1"/>
</dbReference>
<reference evidence="11" key="1">
    <citation type="submission" date="2017-02" db="UniProtKB">
        <authorList>
            <consortium name="WormBaseParasite"/>
        </authorList>
    </citation>
    <scope>IDENTIFICATION</scope>
</reference>
<dbReference type="EMBL" id="UYSL01025807">
    <property type="protein sequence ID" value="VDL84762.1"/>
    <property type="molecule type" value="Genomic_DNA"/>
</dbReference>
<evidence type="ECO:0000256" key="4">
    <source>
        <dbReference type="ARBA" id="ARBA00022989"/>
    </source>
</evidence>
<dbReference type="InterPro" id="IPR000731">
    <property type="entry name" value="SSD"/>
</dbReference>
<evidence type="ECO:0000256" key="2">
    <source>
        <dbReference type="ARBA" id="ARBA00005585"/>
    </source>
</evidence>
<protein>
    <submittedName>
        <fullName evidence="11">SSD domain-containing protein</fullName>
    </submittedName>
</protein>
<dbReference type="AlphaFoldDB" id="A0A0N4YUV1"/>
<dbReference type="STRING" id="27835.A0A0N4YUV1"/>
<name>A0A0N4YUV1_NIPBR</name>
<dbReference type="InterPro" id="IPR051697">
    <property type="entry name" value="Patched_domain-protein"/>
</dbReference>
<dbReference type="GO" id="GO:0005886">
    <property type="term" value="C:plasma membrane"/>
    <property type="evidence" value="ECO:0007669"/>
    <property type="project" value="TreeGrafter"/>
</dbReference>
<keyword evidence="6" id="KW-0325">Glycoprotein</keyword>
<feature type="transmembrane region" description="Helical" evidence="7">
    <location>
        <begin position="208"/>
        <end position="231"/>
    </location>
</feature>
<evidence type="ECO:0000313" key="9">
    <source>
        <dbReference type="EMBL" id="VDL84762.1"/>
    </source>
</evidence>
<evidence type="ECO:0000259" key="8">
    <source>
        <dbReference type="PROSITE" id="PS50156"/>
    </source>
</evidence>
<accession>A0A0N4YUV1</accession>
<dbReference type="Pfam" id="PF02460">
    <property type="entry name" value="Patched"/>
    <property type="match status" value="1"/>
</dbReference>
<feature type="transmembrane region" description="Helical" evidence="7">
    <location>
        <begin position="90"/>
        <end position="110"/>
    </location>
</feature>
<keyword evidence="4 7" id="KW-1133">Transmembrane helix</keyword>
<keyword evidence="10" id="KW-1185">Reference proteome</keyword>
<comment type="similarity">
    <text evidence="2">Belongs to the patched family.</text>
</comment>
<dbReference type="GO" id="GO:0006897">
    <property type="term" value="P:endocytosis"/>
    <property type="evidence" value="ECO:0007669"/>
    <property type="project" value="TreeGrafter"/>
</dbReference>